<feature type="region of interest" description="Disordered" evidence="1">
    <location>
        <begin position="159"/>
        <end position="211"/>
    </location>
</feature>
<sequence length="257" mass="28188">MYKAPPPLKIKVRGRNGQLVSLDIHREGLDGMFLTELTSLLAAQADGGPRVLRKTERAEDKHETAVGGEIVLKKTDFQVGASRRGDEDQEKVKIRTKEEWGKTVKRRPITMKEGTKENTPSTKAVKPTRTKETALNDITNTARAEAPFLSELETAIAKSRGGRPHLTPIPVLEDKGEEESAQSTSPWGPRLRGKTPNNAISQPSPPRRSKKLELELTALSSGRRIPEGGMSLAAMAILERIKAEKMQEDAAVASEDV</sequence>
<evidence type="ECO:0000313" key="2">
    <source>
        <dbReference type="EMBL" id="TFY76559.1"/>
    </source>
</evidence>
<evidence type="ECO:0000313" key="3">
    <source>
        <dbReference type="Proteomes" id="UP000298061"/>
    </source>
</evidence>
<reference evidence="2 3" key="1">
    <citation type="submission" date="2019-02" db="EMBL/GenBank/DDBJ databases">
        <title>Genome sequencing of the rare red list fungi Hericium alpestre (H. flagellum).</title>
        <authorList>
            <person name="Buettner E."/>
            <person name="Kellner H."/>
        </authorList>
    </citation>
    <scope>NUCLEOTIDE SEQUENCE [LARGE SCALE GENOMIC DNA]</scope>
    <source>
        <strain evidence="2 3">DSM 108284</strain>
    </source>
</reference>
<protein>
    <submittedName>
        <fullName evidence="2">Uncharacterized protein</fullName>
    </submittedName>
</protein>
<organism evidence="2 3">
    <name type="scientific">Hericium alpestre</name>
    <dbReference type="NCBI Taxonomy" id="135208"/>
    <lineage>
        <taxon>Eukaryota</taxon>
        <taxon>Fungi</taxon>
        <taxon>Dikarya</taxon>
        <taxon>Basidiomycota</taxon>
        <taxon>Agaricomycotina</taxon>
        <taxon>Agaricomycetes</taxon>
        <taxon>Russulales</taxon>
        <taxon>Hericiaceae</taxon>
        <taxon>Hericium</taxon>
    </lineage>
</organism>
<dbReference type="AlphaFoldDB" id="A0A4Y9ZSV2"/>
<proteinExistence type="predicted"/>
<keyword evidence="3" id="KW-1185">Reference proteome</keyword>
<dbReference type="OrthoDB" id="10684776at2759"/>
<dbReference type="EMBL" id="SFCI01001169">
    <property type="protein sequence ID" value="TFY76559.1"/>
    <property type="molecule type" value="Genomic_DNA"/>
</dbReference>
<name>A0A4Y9ZSV2_9AGAM</name>
<dbReference type="Proteomes" id="UP000298061">
    <property type="component" value="Unassembled WGS sequence"/>
</dbReference>
<comment type="caution">
    <text evidence="2">The sequence shown here is derived from an EMBL/GenBank/DDBJ whole genome shotgun (WGS) entry which is preliminary data.</text>
</comment>
<accession>A0A4Y9ZSV2</accession>
<evidence type="ECO:0000256" key="1">
    <source>
        <dbReference type="SAM" id="MobiDB-lite"/>
    </source>
</evidence>
<gene>
    <name evidence="2" type="ORF">EWM64_g7451</name>
</gene>